<dbReference type="GO" id="GO:0070402">
    <property type="term" value="F:NADPH binding"/>
    <property type="evidence" value="ECO:0007669"/>
    <property type="project" value="InterPro"/>
</dbReference>
<keyword evidence="5 9" id="KW-0560">Oxidoreductase</keyword>
<feature type="binding site" evidence="9">
    <location>
        <position position="19"/>
    </location>
    <ligand>
        <name>NADPH</name>
        <dbReference type="ChEBI" id="CHEBI:57783"/>
    </ligand>
</feature>
<dbReference type="GO" id="GO:0051484">
    <property type="term" value="P:isopentenyl diphosphate biosynthetic process, methylerythritol 4-phosphate pathway involved in terpenoid biosynthetic process"/>
    <property type="evidence" value="ECO:0007669"/>
    <property type="project" value="TreeGrafter"/>
</dbReference>
<keyword evidence="7 9" id="KW-0414">Isoprene biosynthesis</keyword>
<reference evidence="14 15" key="1">
    <citation type="submission" date="2016-08" db="EMBL/GenBank/DDBJ databases">
        <authorList>
            <person name="Seilhamer J.J."/>
        </authorList>
    </citation>
    <scope>NUCLEOTIDE SEQUENCE [LARGE SCALE GENOMIC DNA]</scope>
    <source>
        <strain evidence="14 15">PH27A</strain>
    </source>
</reference>
<keyword evidence="14" id="KW-0413">Isomerase</keyword>
<comment type="caution">
    <text evidence="9">Lacks conserved residue(s) required for the propagation of feature annotation.</text>
</comment>
<dbReference type="PANTHER" id="PTHR30525:SF0">
    <property type="entry name" value="1-DEOXY-D-XYLULOSE 5-PHOSPHATE REDUCTOISOMERASE, CHLOROPLASTIC"/>
    <property type="match status" value="1"/>
</dbReference>
<dbReference type="STRING" id="197479.BFW38_12575"/>
<feature type="binding site" evidence="9">
    <location>
        <position position="210"/>
    </location>
    <ligand>
        <name>1-deoxy-D-xylulose 5-phosphate</name>
        <dbReference type="ChEBI" id="CHEBI:57792"/>
    </ligand>
</feature>
<dbReference type="SUPFAM" id="SSF55347">
    <property type="entry name" value="Glyceraldehyde-3-phosphate dehydrogenase-like, C-terminal domain"/>
    <property type="match status" value="1"/>
</dbReference>
<keyword evidence="4 9" id="KW-0521">NADP</keyword>
<dbReference type="Pfam" id="PF02670">
    <property type="entry name" value="DXP_reductoisom"/>
    <property type="match status" value="1"/>
</dbReference>
<evidence type="ECO:0000256" key="2">
    <source>
        <dbReference type="ARBA" id="ARBA00006825"/>
    </source>
</evidence>
<comment type="pathway">
    <text evidence="1 9">Isoprenoid biosynthesis; isopentenyl diphosphate biosynthesis via DXP pathway; isopentenyl diphosphate from 1-deoxy-D-xylulose 5-phosphate: step 1/6.</text>
</comment>
<feature type="binding site" evidence="9">
    <location>
        <position position="133"/>
    </location>
    <ligand>
        <name>NADPH</name>
        <dbReference type="ChEBI" id="CHEBI:57783"/>
    </ligand>
</feature>
<dbReference type="InterPro" id="IPR026877">
    <property type="entry name" value="DXPR_C"/>
</dbReference>
<feature type="binding site" evidence="9">
    <location>
        <position position="132"/>
    </location>
    <ligand>
        <name>1-deoxy-D-xylulose 5-phosphate</name>
        <dbReference type="ChEBI" id="CHEBI:57792"/>
    </ligand>
</feature>
<evidence type="ECO:0000256" key="3">
    <source>
        <dbReference type="ARBA" id="ARBA00022723"/>
    </source>
</evidence>
<dbReference type="InterPro" id="IPR036169">
    <property type="entry name" value="DXPR_C_sf"/>
</dbReference>
<dbReference type="GO" id="GO:0030145">
    <property type="term" value="F:manganese ion binding"/>
    <property type="evidence" value="ECO:0007669"/>
    <property type="project" value="TreeGrafter"/>
</dbReference>
<keyword evidence="15" id="KW-1185">Reference proteome</keyword>
<feature type="binding site" evidence="9">
    <location>
        <position position="20"/>
    </location>
    <ligand>
        <name>NADPH</name>
        <dbReference type="ChEBI" id="CHEBI:57783"/>
    </ligand>
</feature>
<feature type="binding site" evidence="9">
    <location>
        <position position="223"/>
    </location>
    <ligand>
        <name>1-deoxy-D-xylulose 5-phosphate</name>
        <dbReference type="ChEBI" id="CHEBI:57792"/>
    </ligand>
</feature>
<keyword evidence="9" id="KW-0460">Magnesium</keyword>
<comment type="caution">
    <text evidence="14">The sequence shown here is derived from an EMBL/GenBank/DDBJ whole genome shotgun (WGS) entry which is preliminary data.</text>
</comment>
<feature type="binding site" evidence="9">
    <location>
        <position position="44"/>
    </location>
    <ligand>
        <name>NADPH</name>
        <dbReference type="ChEBI" id="CHEBI:57783"/>
    </ligand>
</feature>
<dbReference type="GO" id="GO:0016853">
    <property type="term" value="F:isomerase activity"/>
    <property type="evidence" value="ECO:0007669"/>
    <property type="project" value="UniProtKB-KW"/>
</dbReference>
<accession>A0A1E2VB45</accession>
<dbReference type="HAMAP" id="MF_00183">
    <property type="entry name" value="DXP_reductoisom"/>
    <property type="match status" value="1"/>
</dbReference>
<keyword evidence="6 9" id="KW-0464">Manganese</keyword>
<gene>
    <name evidence="9" type="primary">dxr</name>
    <name evidence="14" type="ORF">BFW38_12575</name>
</gene>
<sequence length="424" mass="45259">MTINPTTPRTITLLGATGSIGHSTLDVIAQHPQRYRVHGLSAYRRLDALLSLCQQFQPAQVAVPAESVDRFAQQLAQAGLAHIEVLGGESGLRELATAPEADTLVAAIVGAAGLMPTLAAVQAGKRVLLANKEALVMSGALFMQAVADHDAELLPVDSEHNAIFQSLPESYTSLTASGVDKILLTASGGPFRGRSAESLQEVTPEQAIAHPNWSMGQKISVDSATLMNKGLELIEACWLFHATPADIDVIVHPQSVIHSMVRYADGSVLAQLGVPDMRTPIAHALAWPERIRSGVQPLDFMTLGQLTFEAPDHTAFPCLQLAEQAFAAGGTAPAVLNAANEVAVDAFLKRQIRFDQIAQVIDHTLQQRAPKSANQLDEILSEDRLAREQAQAYIATRTIAATTSPKTTTETATETTTHTSTGRN</sequence>
<feature type="binding site" evidence="9">
    <location>
        <position position="229"/>
    </location>
    <ligand>
        <name>1-deoxy-D-xylulose 5-phosphate</name>
        <dbReference type="ChEBI" id="CHEBI:57792"/>
    </ligand>
</feature>
<feature type="binding site" evidence="9">
    <location>
        <position position="216"/>
    </location>
    <ligand>
        <name>NADPH</name>
        <dbReference type="ChEBI" id="CHEBI:57783"/>
    </ligand>
</feature>
<evidence type="ECO:0000256" key="9">
    <source>
        <dbReference type="HAMAP-Rule" id="MF_00183"/>
    </source>
</evidence>
<feature type="binding site" evidence="9">
    <location>
        <position position="158"/>
    </location>
    <ligand>
        <name>1-deoxy-D-xylulose 5-phosphate</name>
        <dbReference type="ChEBI" id="CHEBI:57792"/>
    </ligand>
</feature>
<evidence type="ECO:0000259" key="11">
    <source>
        <dbReference type="Pfam" id="PF02670"/>
    </source>
</evidence>
<feature type="domain" description="1-deoxy-D-xylulose 5-phosphate reductoisomerase C-terminal" evidence="12">
    <location>
        <begin position="153"/>
        <end position="240"/>
    </location>
</feature>
<dbReference type="AlphaFoldDB" id="A0A1E2VB45"/>
<feature type="binding site" evidence="9">
    <location>
        <position position="228"/>
    </location>
    <ligand>
        <name>1-deoxy-D-xylulose 5-phosphate</name>
        <dbReference type="ChEBI" id="CHEBI:57792"/>
    </ligand>
</feature>
<dbReference type="RefSeq" id="WP_068999204.1">
    <property type="nucleotide sequence ID" value="NZ_MDTQ01000001.1"/>
</dbReference>
<dbReference type="Pfam" id="PF08436">
    <property type="entry name" value="DXP_redisom_C"/>
    <property type="match status" value="1"/>
</dbReference>
<feature type="binding site" evidence="9">
    <location>
        <position position="18"/>
    </location>
    <ligand>
        <name>NADPH</name>
        <dbReference type="ChEBI" id="CHEBI:57783"/>
    </ligand>
</feature>
<feature type="binding site" evidence="9">
    <location>
        <position position="232"/>
    </location>
    <ligand>
        <name>Mn(2+)</name>
        <dbReference type="ChEBI" id="CHEBI:29035"/>
    </ligand>
</feature>
<dbReference type="PIRSF" id="PIRSF006205">
    <property type="entry name" value="Dxp_reductismrs"/>
    <property type="match status" value="1"/>
</dbReference>
<feature type="binding site" evidence="9">
    <location>
        <position position="232"/>
    </location>
    <ligand>
        <name>1-deoxy-D-xylulose 5-phosphate</name>
        <dbReference type="ChEBI" id="CHEBI:57792"/>
    </ligand>
</feature>
<name>A0A1E2VB45_9GAMM</name>
<evidence type="ECO:0000256" key="4">
    <source>
        <dbReference type="ARBA" id="ARBA00022857"/>
    </source>
</evidence>
<dbReference type="NCBIfam" id="TIGR00243">
    <property type="entry name" value="Dxr"/>
    <property type="match status" value="1"/>
</dbReference>
<evidence type="ECO:0000256" key="1">
    <source>
        <dbReference type="ARBA" id="ARBA00005094"/>
    </source>
</evidence>
<dbReference type="PANTHER" id="PTHR30525">
    <property type="entry name" value="1-DEOXY-D-XYLULOSE 5-PHOSPHATE REDUCTOISOMERASE"/>
    <property type="match status" value="1"/>
</dbReference>
<feature type="binding site" evidence="9">
    <location>
        <position position="17"/>
    </location>
    <ligand>
        <name>NADPH</name>
        <dbReference type="ChEBI" id="CHEBI:57783"/>
    </ligand>
</feature>
<dbReference type="NCBIfam" id="NF003938">
    <property type="entry name" value="PRK05447.1-1"/>
    <property type="match status" value="1"/>
</dbReference>
<protein>
    <recommendedName>
        <fullName evidence="9">1-deoxy-D-xylulose 5-phosphate reductoisomerase</fullName>
        <shortName evidence="9">DXP reductoisomerase</shortName>
        <ecNumber evidence="9">1.1.1.267</ecNumber>
    </recommendedName>
    <alternativeName>
        <fullName evidence="9">1-deoxyxylulose-5-phosphate reductoisomerase</fullName>
    </alternativeName>
    <alternativeName>
        <fullName evidence="9">2-C-methyl-D-erythritol 4-phosphate synthase</fullName>
    </alternativeName>
</protein>
<dbReference type="FunFam" id="3.40.50.720:FF:000045">
    <property type="entry name" value="1-deoxy-D-xylulose 5-phosphate reductoisomerase"/>
    <property type="match status" value="1"/>
</dbReference>
<comment type="cofactor">
    <cofactor evidence="9">
        <name>Mg(2+)</name>
        <dbReference type="ChEBI" id="CHEBI:18420"/>
    </cofactor>
    <cofactor evidence="9">
        <name>Mn(2+)</name>
        <dbReference type="ChEBI" id="CHEBI:29035"/>
    </cofactor>
</comment>
<comment type="catalytic activity">
    <reaction evidence="8">
        <text>2-C-methyl-D-erythritol 4-phosphate + NADP(+) = 1-deoxy-D-xylulose 5-phosphate + NADPH + H(+)</text>
        <dbReference type="Rhea" id="RHEA:13717"/>
        <dbReference type="ChEBI" id="CHEBI:15378"/>
        <dbReference type="ChEBI" id="CHEBI:57783"/>
        <dbReference type="ChEBI" id="CHEBI:57792"/>
        <dbReference type="ChEBI" id="CHEBI:58262"/>
        <dbReference type="ChEBI" id="CHEBI:58349"/>
        <dbReference type="EC" id="1.1.1.267"/>
    </reaction>
    <physiologicalReaction direction="right-to-left" evidence="8">
        <dbReference type="Rhea" id="RHEA:13719"/>
    </physiologicalReaction>
</comment>
<evidence type="ECO:0000256" key="10">
    <source>
        <dbReference type="SAM" id="MobiDB-lite"/>
    </source>
</evidence>
<dbReference type="NCBIfam" id="NF009114">
    <property type="entry name" value="PRK12464.1"/>
    <property type="match status" value="1"/>
</dbReference>
<organism evidence="14 15">
    <name type="scientific">Terasakiispira papahanaumokuakeensis</name>
    <dbReference type="NCBI Taxonomy" id="197479"/>
    <lineage>
        <taxon>Bacteria</taxon>
        <taxon>Pseudomonadati</taxon>
        <taxon>Pseudomonadota</taxon>
        <taxon>Gammaproteobacteria</taxon>
        <taxon>Oceanospirillales</taxon>
        <taxon>Terasakiispira</taxon>
    </lineage>
</organism>
<dbReference type="InterPro" id="IPR003821">
    <property type="entry name" value="DXP_reductoisomerase"/>
</dbReference>
<evidence type="ECO:0000256" key="6">
    <source>
        <dbReference type="ARBA" id="ARBA00023211"/>
    </source>
</evidence>
<dbReference type="EC" id="1.1.1.267" evidence="9"/>
<dbReference type="SUPFAM" id="SSF51735">
    <property type="entry name" value="NAD(P)-binding Rossmann-fold domains"/>
    <property type="match status" value="1"/>
</dbReference>
<feature type="binding site" evidence="9">
    <location>
        <position position="157"/>
    </location>
    <ligand>
        <name>Mn(2+)</name>
        <dbReference type="ChEBI" id="CHEBI:29035"/>
    </ligand>
</feature>
<dbReference type="Pfam" id="PF13288">
    <property type="entry name" value="DXPR_C"/>
    <property type="match status" value="1"/>
</dbReference>
<dbReference type="Gene3D" id="3.40.50.720">
    <property type="entry name" value="NAD(P)-binding Rossmann-like Domain"/>
    <property type="match status" value="1"/>
</dbReference>
<dbReference type="InterPro" id="IPR013644">
    <property type="entry name" value="DXP_reductoisomerase_C"/>
</dbReference>
<feature type="binding site" evidence="9">
    <location>
        <position position="159"/>
    </location>
    <ligand>
        <name>Mn(2+)</name>
        <dbReference type="ChEBI" id="CHEBI:29035"/>
    </ligand>
</feature>
<feature type="domain" description="DXP reductoisomerase C-terminal" evidence="13">
    <location>
        <begin position="272"/>
        <end position="388"/>
    </location>
</feature>
<dbReference type="UniPathway" id="UPA00056">
    <property type="reaction ID" value="UER00092"/>
</dbReference>
<dbReference type="Gene3D" id="1.10.1740.10">
    <property type="match status" value="1"/>
</dbReference>
<proteinExistence type="inferred from homology"/>
<evidence type="ECO:0000256" key="5">
    <source>
        <dbReference type="ARBA" id="ARBA00023002"/>
    </source>
</evidence>
<feature type="domain" description="1-deoxy-D-xylulose 5-phosphate reductoisomerase N-terminal" evidence="11">
    <location>
        <begin position="11"/>
        <end position="139"/>
    </location>
</feature>
<feature type="region of interest" description="Disordered" evidence="10">
    <location>
        <begin position="403"/>
        <end position="424"/>
    </location>
</feature>
<evidence type="ECO:0000259" key="13">
    <source>
        <dbReference type="Pfam" id="PF13288"/>
    </source>
</evidence>
<evidence type="ECO:0000313" key="14">
    <source>
        <dbReference type="EMBL" id="ODC04240.1"/>
    </source>
</evidence>
<dbReference type="InterPro" id="IPR036291">
    <property type="entry name" value="NAD(P)-bd_dom_sf"/>
</dbReference>
<dbReference type="Proteomes" id="UP000094291">
    <property type="component" value="Unassembled WGS sequence"/>
</dbReference>
<dbReference type="GO" id="GO:0030604">
    <property type="term" value="F:1-deoxy-D-xylulose-5-phosphate reductoisomerase activity"/>
    <property type="evidence" value="ECO:0007669"/>
    <property type="project" value="UniProtKB-UniRule"/>
</dbReference>
<evidence type="ECO:0000259" key="12">
    <source>
        <dbReference type="Pfam" id="PF08436"/>
    </source>
</evidence>
<feature type="binding site" evidence="9">
    <location>
        <position position="159"/>
    </location>
    <ligand>
        <name>1-deoxy-D-xylulose 5-phosphate</name>
        <dbReference type="ChEBI" id="CHEBI:57792"/>
    </ligand>
</feature>
<feature type="binding site" evidence="9">
    <location>
        <position position="187"/>
    </location>
    <ligand>
        <name>1-deoxy-D-xylulose 5-phosphate</name>
        <dbReference type="ChEBI" id="CHEBI:57792"/>
    </ligand>
</feature>
<evidence type="ECO:0000313" key="15">
    <source>
        <dbReference type="Proteomes" id="UP000094291"/>
    </source>
</evidence>
<comment type="similarity">
    <text evidence="2 9">Belongs to the DXR family.</text>
</comment>
<dbReference type="OrthoDB" id="9806546at2"/>
<dbReference type="InterPro" id="IPR013512">
    <property type="entry name" value="DXP_reductoisomerase_N"/>
</dbReference>
<keyword evidence="3 9" id="KW-0479">Metal-binding</keyword>
<evidence type="ECO:0000256" key="8">
    <source>
        <dbReference type="ARBA" id="ARBA00048543"/>
    </source>
</evidence>
<evidence type="ECO:0000256" key="7">
    <source>
        <dbReference type="ARBA" id="ARBA00023229"/>
    </source>
</evidence>
<feature type="binding site" evidence="9">
    <location>
        <position position="131"/>
    </location>
    <ligand>
        <name>NADPH</name>
        <dbReference type="ChEBI" id="CHEBI:57783"/>
    </ligand>
</feature>
<dbReference type="SUPFAM" id="SSF69055">
    <property type="entry name" value="1-deoxy-D-xylulose-5-phosphate reductoisomerase, C-terminal domain"/>
    <property type="match status" value="1"/>
</dbReference>
<comment type="function">
    <text evidence="9">Catalyzes the NADPH-dependent rearrangement and reduction of 1-deoxy-D-xylulose-5-phosphate (DXP) to 2-C-methyl-D-erythritol 4-phosphate (MEP).</text>
</comment>
<dbReference type="EMBL" id="MDTQ01000001">
    <property type="protein sequence ID" value="ODC04240.1"/>
    <property type="molecule type" value="Genomic_DNA"/>
</dbReference>